<reference evidence="1 2" key="1">
    <citation type="submission" date="2018-07" db="EMBL/GenBank/DDBJ databases">
        <title>Chitinophaga K2CV101002-2 sp. nov., isolated from a monsoon evergreen broad-leaved forest soil.</title>
        <authorList>
            <person name="Lv Y."/>
        </authorList>
    </citation>
    <scope>NUCLEOTIDE SEQUENCE [LARGE SCALE GENOMIC DNA]</scope>
    <source>
        <strain evidence="1 2">GDMCC 1.1288</strain>
    </source>
</reference>
<evidence type="ECO:0000313" key="1">
    <source>
        <dbReference type="EMBL" id="RFS21166.1"/>
    </source>
</evidence>
<proteinExistence type="predicted"/>
<dbReference type="EMBL" id="QPMM01000009">
    <property type="protein sequence ID" value="RFS21166.1"/>
    <property type="molecule type" value="Genomic_DNA"/>
</dbReference>
<sequence length="78" mass="9153">MKITGTRSYILIEYDHRVLNIKGELALSAFYASLSAINCWEPPFEKVKVTEDEKIELVKRLLEEQEKGSFRFKIIFVE</sequence>
<evidence type="ECO:0000313" key="2">
    <source>
        <dbReference type="Proteomes" id="UP000260644"/>
    </source>
</evidence>
<organism evidence="1 2">
    <name type="scientific">Chitinophaga silvatica</name>
    <dbReference type="NCBI Taxonomy" id="2282649"/>
    <lineage>
        <taxon>Bacteria</taxon>
        <taxon>Pseudomonadati</taxon>
        <taxon>Bacteroidota</taxon>
        <taxon>Chitinophagia</taxon>
        <taxon>Chitinophagales</taxon>
        <taxon>Chitinophagaceae</taxon>
        <taxon>Chitinophaga</taxon>
    </lineage>
</organism>
<dbReference type="RefSeq" id="WP_116977114.1">
    <property type="nucleotide sequence ID" value="NZ_QPMM01000009.1"/>
</dbReference>
<comment type="caution">
    <text evidence="1">The sequence shown here is derived from an EMBL/GenBank/DDBJ whole genome shotgun (WGS) entry which is preliminary data.</text>
</comment>
<dbReference type="AlphaFoldDB" id="A0A3E1Y7Z9"/>
<accession>A0A3E1Y7Z9</accession>
<protein>
    <submittedName>
        <fullName evidence="1">Uncharacterized protein</fullName>
    </submittedName>
</protein>
<name>A0A3E1Y7Z9_9BACT</name>
<dbReference type="Pfam" id="PF15603">
    <property type="entry name" value="Imm74"/>
    <property type="match status" value="1"/>
</dbReference>
<dbReference type="InterPro" id="IPR028148">
    <property type="entry name" value="Imm74"/>
</dbReference>
<dbReference type="Proteomes" id="UP000260644">
    <property type="component" value="Unassembled WGS sequence"/>
</dbReference>
<gene>
    <name evidence="1" type="ORF">DVR12_17690</name>
</gene>
<keyword evidence="2" id="KW-1185">Reference proteome</keyword>
<dbReference type="OrthoDB" id="1495580at2"/>